<accession>A0A1B6IX61</accession>
<dbReference type="AlphaFoldDB" id="A0A1B6IX61"/>
<reference evidence="1" key="1">
    <citation type="submission" date="2015-11" db="EMBL/GenBank/DDBJ databases">
        <title>De novo transcriptome assembly of four potential Pierce s Disease insect vectors from Arizona vineyards.</title>
        <authorList>
            <person name="Tassone E.E."/>
        </authorList>
    </citation>
    <scope>NUCLEOTIDE SEQUENCE</scope>
</reference>
<evidence type="ECO:0000313" key="1">
    <source>
        <dbReference type="EMBL" id="JAS91498.1"/>
    </source>
</evidence>
<organism evidence="1">
    <name type="scientific">Homalodisca liturata</name>
    <dbReference type="NCBI Taxonomy" id="320908"/>
    <lineage>
        <taxon>Eukaryota</taxon>
        <taxon>Metazoa</taxon>
        <taxon>Ecdysozoa</taxon>
        <taxon>Arthropoda</taxon>
        <taxon>Hexapoda</taxon>
        <taxon>Insecta</taxon>
        <taxon>Pterygota</taxon>
        <taxon>Neoptera</taxon>
        <taxon>Paraneoptera</taxon>
        <taxon>Hemiptera</taxon>
        <taxon>Auchenorrhyncha</taxon>
        <taxon>Membracoidea</taxon>
        <taxon>Cicadellidae</taxon>
        <taxon>Cicadellinae</taxon>
        <taxon>Proconiini</taxon>
        <taxon>Homalodisca</taxon>
    </lineage>
</organism>
<proteinExistence type="predicted"/>
<dbReference type="EMBL" id="GECU01016208">
    <property type="protein sequence ID" value="JAS91498.1"/>
    <property type="molecule type" value="Transcribed_RNA"/>
</dbReference>
<feature type="non-terminal residue" evidence="1">
    <location>
        <position position="1"/>
    </location>
</feature>
<sequence length="114" mass="13714">YTETLMRALVHYHKKIHGAQFLKSLRPRLEQLDVLFADGYICSLSYSDAKYLYRIMPCKDKFLRQMVRQNPYIKKRYYAAYARVFGIQREDIVRILSARCQGWAFKIALHRGWF</sequence>
<protein>
    <submittedName>
        <fullName evidence="1">Uncharacterized protein</fullName>
    </submittedName>
</protein>
<gene>
    <name evidence="1" type="ORF">g.239</name>
</gene>
<feature type="non-terminal residue" evidence="1">
    <location>
        <position position="114"/>
    </location>
</feature>
<name>A0A1B6IX61_9HEMI</name>